<evidence type="ECO:0000259" key="2">
    <source>
        <dbReference type="Pfam" id="PF20233"/>
    </source>
</evidence>
<organism evidence="3 4">
    <name type="scientific">Aspergillus piperis CBS 112811</name>
    <dbReference type="NCBI Taxonomy" id="1448313"/>
    <lineage>
        <taxon>Eukaryota</taxon>
        <taxon>Fungi</taxon>
        <taxon>Dikarya</taxon>
        <taxon>Ascomycota</taxon>
        <taxon>Pezizomycotina</taxon>
        <taxon>Eurotiomycetes</taxon>
        <taxon>Eurotiomycetidae</taxon>
        <taxon>Eurotiales</taxon>
        <taxon>Aspergillaceae</taxon>
        <taxon>Aspergillus</taxon>
        <taxon>Aspergillus subgen. Circumdati</taxon>
    </lineage>
</organism>
<dbReference type="AlphaFoldDB" id="A0A8G1R4V8"/>
<sequence length="498" mass="56572">MMLSTGVGDILACARLAYKLYQELSETNGFFREYRTISSRLLTVHKALLQVEQLRASNQLTQSTLNAIRFLASKMSEAINGFVNRLEGIRASQAGWSGLALKDIFSPGKPSSEMTDERLSSILHSNLLSLSSLLRMACYSNSDDDAWKSASVTPRWIDERTEFPGVRLSAMITGRDTCCARPKFEKVPKPIDFFRPGRVFTVAMRGLSTATGDEDIECTPLPSKWTPLDSNPDPCEREKERLTRQKKNYEDIIKLPLKAMFRYGEFQEDGQIQCHLCTGDIRFPKNFWLDRHFRLYHHETFENLHDVLSSLDERKGYIYLDEMSTDRPVLSASEVEEMTDNEYNLPTWNMDPWVGVITIRRFVVVQQGTKSCLCLGIHTYSGRGCSNQPDQELYAILHLSKYIPDPLPEEARMTSQPIRLKIEQPSTVLPRSARIYFGRVYEIKHDVELNNVGLVLGSSMNILSSQFESHRPIDTPNYLASSPDKDQAGTAADDSHTD</sequence>
<feature type="domain" description="DUF6590" evidence="2">
    <location>
        <begin position="357"/>
        <end position="464"/>
    </location>
</feature>
<protein>
    <recommendedName>
        <fullName evidence="2">DUF6590 domain-containing protein</fullName>
    </recommendedName>
</protein>
<evidence type="ECO:0000313" key="3">
    <source>
        <dbReference type="EMBL" id="RAH59222.1"/>
    </source>
</evidence>
<dbReference type="GeneID" id="37166203"/>
<proteinExistence type="predicted"/>
<feature type="compositionally biased region" description="Basic and acidic residues" evidence="1">
    <location>
        <begin position="483"/>
        <end position="498"/>
    </location>
</feature>
<dbReference type="RefSeq" id="XP_025517144.1">
    <property type="nucleotide sequence ID" value="XM_025662801.1"/>
</dbReference>
<gene>
    <name evidence="3" type="ORF">BO85DRAFT_476863</name>
</gene>
<accession>A0A8G1R4V8</accession>
<dbReference type="InterPro" id="IPR046497">
    <property type="entry name" value="DUF6590"/>
</dbReference>
<evidence type="ECO:0000313" key="4">
    <source>
        <dbReference type="Proteomes" id="UP000249526"/>
    </source>
</evidence>
<dbReference type="Pfam" id="PF20233">
    <property type="entry name" value="DUF6590"/>
    <property type="match status" value="1"/>
</dbReference>
<dbReference type="Proteomes" id="UP000249526">
    <property type="component" value="Unassembled WGS sequence"/>
</dbReference>
<name>A0A8G1R4V8_9EURO</name>
<reference evidence="3 4" key="1">
    <citation type="submission" date="2018-02" db="EMBL/GenBank/DDBJ databases">
        <title>The genomes of Aspergillus section Nigri reveals drivers in fungal speciation.</title>
        <authorList>
            <consortium name="DOE Joint Genome Institute"/>
            <person name="Vesth T.C."/>
            <person name="Nybo J."/>
            <person name="Theobald S."/>
            <person name="Brandl J."/>
            <person name="Frisvad J.C."/>
            <person name="Nielsen K.F."/>
            <person name="Lyhne E.K."/>
            <person name="Kogle M.E."/>
            <person name="Kuo A."/>
            <person name="Riley R."/>
            <person name="Clum A."/>
            <person name="Nolan M."/>
            <person name="Lipzen A."/>
            <person name="Salamov A."/>
            <person name="Henrissat B."/>
            <person name="Wiebenga A."/>
            <person name="De vries R.P."/>
            <person name="Grigoriev I.V."/>
            <person name="Mortensen U.H."/>
            <person name="Andersen M.R."/>
            <person name="Baker S.E."/>
        </authorList>
    </citation>
    <scope>NUCLEOTIDE SEQUENCE [LARGE SCALE GENOMIC DNA]</scope>
    <source>
        <strain evidence="3 4">CBS 112811</strain>
    </source>
</reference>
<feature type="region of interest" description="Disordered" evidence="1">
    <location>
        <begin position="474"/>
        <end position="498"/>
    </location>
</feature>
<evidence type="ECO:0000256" key="1">
    <source>
        <dbReference type="SAM" id="MobiDB-lite"/>
    </source>
</evidence>
<dbReference type="EMBL" id="KZ825059">
    <property type="protein sequence ID" value="RAH59222.1"/>
    <property type="molecule type" value="Genomic_DNA"/>
</dbReference>
<keyword evidence="4" id="KW-1185">Reference proteome</keyword>